<keyword evidence="9" id="KW-0206">Cytoskeleton</keyword>
<keyword evidence="6 11" id="KW-0547">Nucleotide-binding</keyword>
<evidence type="ECO:0000256" key="6">
    <source>
        <dbReference type="ARBA" id="ARBA00022741"/>
    </source>
</evidence>
<gene>
    <name evidence="13" type="ORF">KIPB_010404</name>
</gene>
<comment type="subcellular location">
    <subcellularLocation>
        <location evidence="1">Cytoplasm</location>
        <location evidence="1">Cytoskeleton</location>
        <location evidence="1">Cilium basal body</location>
    </subcellularLocation>
</comment>
<keyword evidence="8" id="KW-0969">Cilium</keyword>
<dbReference type="OrthoDB" id="2127950at2759"/>
<keyword evidence="10" id="KW-0966">Cell projection</keyword>
<organism evidence="13 14">
    <name type="scientific">Kipferlia bialata</name>
    <dbReference type="NCBI Taxonomy" id="797122"/>
    <lineage>
        <taxon>Eukaryota</taxon>
        <taxon>Metamonada</taxon>
        <taxon>Carpediemonas-like organisms</taxon>
        <taxon>Kipferlia</taxon>
    </lineage>
</organism>
<evidence type="ECO:0000256" key="2">
    <source>
        <dbReference type="ARBA" id="ARBA00006118"/>
    </source>
</evidence>
<evidence type="ECO:0000256" key="8">
    <source>
        <dbReference type="ARBA" id="ARBA00023069"/>
    </source>
</evidence>
<evidence type="ECO:0000313" key="13">
    <source>
        <dbReference type="EMBL" id="GIQ88205.1"/>
    </source>
</evidence>
<evidence type="ECO:0000259" key="12">
    <source>
        <dbReference type="PROSITE" id="PS50975"/>
    </source>
</evidence>
<dbReference type="GO" id="GO:0000226">
    <property type="term" value="P:microtubule cytoskeleton organization"/>
    <property type="evidence" value="ECO:0007669"/>
    <property type="project" value="TreeGrafter"/>
</dbReference>
<dbReference type="GO" id="GO:0046872">
    <property type="term" value="F:metal ion binding"/>
    <property type="evidence" value="ECO:0007669"/>
    <property type="project" value="InterPro"/>
</dbReference>
<evidence type="ECO:0000256" key="3">
    <source>
        <dbReference type="ARBA" id="ARBA00022490"/>
    </source>
</evidence>
<dbReference type="GO" id="GO:0036064">
    <property type="term" value="C:ciliary basal body"/>
    <property type="evidence" value="ECO:0007669"/>
    <property type="project" value="TreeGrafter"/>
</dbReference>
<dbReference type="GO" id="GO:0070740">
    <property type="term" value="F:tubulin-glutamic acid ligase activity"/>
    <property type="evidence" value="ECO:0007669"/>
    <property type="project" value="TreeGrafter"/>
</dbReference>
<dbReference type="AlphaFoldDB" id="A0A9K3D4D3"/>
<dbReference type="PROSITE" id="PS51221">
    <property type="entry name" value="TTL"/>
    <property type="match status" value="1"/>
</dbReference>
<evidence type="ECO:0000256" key="9">
    <source>
        <dbReference type="ARBA" id="ARBA00023212"/>
    </source>
</evidence>
<dbReference type="PANTHER" id="PTHR12241:SF31">
    <property type="entry name" value="POLYGLUTAMYLASE COMPLEX SUBUNIT TTLL1"/>
    <property type="match status" value="1"/>
</dbReference>
<dbReference type="EMBL" id="BDIP01003860">
    <property type="protein sequence ID" value="GIQ88205.1"/>
    <property type="molecule type" value="Genomic_DNA"/>
</dbReference>
<dbReference type="GO" id="GO:0005524">
    <property type="term" value="F:ATP binding"/>
    <property type="evidence" value="ECO:0007669"/>
    <property type="project" value="UniProtKB-UniRule"/>
</dbReference>
<dbReference type="Pfam" id="PF03133">
    <property type="entry name" value="TTL"/>
    <property type="match status" value="1"/>
</dbReference>
<keyword evidence="14" id="KW-1185">Reference proteome</keyword>
<evidence type="ECO:0000256" key="4">
    <source>
        <dbReference type="ARBA" id="ARBA00022598"/>
    </source>
</evidence>
<dbReference type="InterPro" id="IPR004344">
    <property type="entry name" value="TTL/TTLL_fam"/>
</dbReference>
<name>A0A9K3D4D3_9EUKA</name>
<dbReference type="SUPFAM" id="SSF56059">
    <property type="entry name" value="Glutathione synthetase ATP-binding domain-like"/>
    <property type="match status" value="1"/>
</dbReference>
<dbReference type="GO" id="GO:0005874">
    <property type="term" value="C:microtubule"/>
    <property type="evidence" value="ECO:0007669"/>
    <property type="project" value="UniProtKB-KW"/>
</dbReference>
<evidence type="ECO:0000256" key="11">
    <source>
        <dbReference type="PROSITE-ProRule" id="PRU00409"/>
    </source>
</evidence>
<dbReference type="PANTHER" id="PTHR12241">
    <property type="entry name" value="TUBULIN POLYGLUTAMYLASE"/>
    <property type="match status" value="1"/>
</dbReference>
<dbReference type="Gene3D" id="3.30.470.20">
    <property type="entry name" value="ATP-grasp fold, B domain"/>
    <property type="match status" value="1"/>
</dbReference>
<keyword evidence="7 11" id="KW-0067">ATP-binding</keyword>
<comment type="caution">
    <text evidence="13">The sequence shown here is derived from an EMBL/GenBank/DDBJ whole genome shotgun (WGS) entry which is preliminary data.</text>
</comment>
<comment type="similarity">
    <text evidence="2">Belongs to the tubulin polyglutamylase family.</text>
</comment>
<evidence type="ECO:0000256" key="10">
    <source>
        <dbReference type="ARBA" id="ARBA00023273"/>
    </source>
</evidence>
<dbReference type="InterPro" id="IPR011761">
    <property type="entry name" value="ATP-grasp"/>
</dbReference>
<evidence type="ECO:0000256" key="5">
    <source>
        <dbReference type="ARBA" id="ARBA00022701"/>
    </source>
</evidence>
<evidence type="ECO:0000256" key="7">
    <source>
        <dbReference type="ARBA" id="ARBA00022840"/>
    </source>
</evidence>
<reference evidence="13 14" key="1">
    <citation type="journal article" date="2018" name="PLoS ONE">
        <title>The draft genome of Kipferlia bialata reveals reductive genome evolution in fornicate parasites.</title>
        <authorList>
            <person name="Tanifuji G."/>
            <person name="Takabayashi S."/>
            <person name="Kume K."/>
            <person name="Takagi M."/>
            <person name="Nakayama T."/>
            <person name="Kamikawa R."/>
            <person name="Inagaki Y."/>
            <person name="Hashimoto T."/>
        </authorList>
    </citation>
    <scope>NUCLEOTIDE SEQUENCE [LARGE SCALE GENOMIC DNA]</scope>
    <source>
        <strain evidence="13">NY0173</strain>
    </source>
</reference>
<keyword evidence="4" id="KW-0436">Ligase</keyword>
<protein>
    <submittedName>
        <fullName evidence="13">Tubulin polyglutamylase TTLL1</fullName>
    </submittedName>
</protein>
<keyword evidence="5" id="KW-0493">Microtubule</keyword>
<feature type="domain" description="ATP-grasp" evidence="12">
    <location>
        <begin position="86"/>
        <end position="129"/>
    </location>
</feature>
<accession>A0A9K3D4D3</accession>
<evidence type="ECO:0000256" key="1">
    <source>
        <dbReference type="ARBA" id="ARBA00004120"/>
    </source>
</evidence>
<dbReference type="PROSITE" id="PS50975">
    <property type="entry name" value="ATP_GRASP"/>
    <property type="match status" value="1"/>
</dbReference>
<dbReference type="GO" id="GO:0015631">
    <property type="term" value="F:tubulin binding"/>
    <property type="evidence" value="ECO:0007669"/>
    <property type="project" value="TreeGrafter"/>
</dbReference>
<sequence length="173" mass="19561">YALSDLDNSFAHLTNVAIQKHGQDYNRDNGGKWHIENLRTYLEATKGSEATNLVFEKIEYIITASLLAVQSAVGYDRHCFECYGYDLMIDDELRPWLIEVNASPSLSSSTLADRIMKNALIDDIIKVVVAPNFPETPEHRGCTVATTQDTDIGDFVVLYDEAKEKERENSRKK</sequence>
<dbReference type="Proteomes" id="UP000265618">
    <property type="component" value="Unassembled WGS sequence"/>
</dbReference>
<proteinExistence type="inferred from homology"/>
<evidence type="ECO:0000313" key="14">
    <source>
        <dbReference type="Proteomes" id="UP000265618"/>
    </source>
</evidence>
<feature type="non-terminal residue" evidence="13">
    <location>
        <position position="1"/>
    </location>
</feature>
<keyword evidence="3" id="KW-0963">Cytoplasm</keyword>